<organism evidence="1 2">
    <name type="scientific">Coleofasciculus chthonoplastes PCC 7420</name>
    <dbReference type="NCBI Taxonomy" id="118168"/>
    <lineage>
        <taxon>Bacteria</taxon>
        <taxon>Bacillati</taxon>
        <taxon>Cyanobacteriota</taxon>
        <taxon>Cyanophyceae</taxon>
        <taxon>Coleofasciculales</taxon>
        <taxon>Coleofasciculaceae</taxon>
        <taxon>Coleofasciculus</taxon>
    </lineage>
</organism>
<gene>
    <name evidence="1" type="ORF">MC7420_4584</name>
</gene>
<dbReference type="Proteomes" id="UP000003835">
    <property type="component" value="Unassembled WGS sequence"/>
</dbReference>
<protein>
    <submittedName>
        <fullName evidence="1">Uncharacterized protein</fullName>
    </submittedName>
</protein>
<keyword evidence="2" id="KW-1185">Reference proteome</keyword>
<dbReference type="RefSeq" id="WP_006100062.1">
    <property type="nucleotide sequence ID" value="NZ_DS989846.1"/>
</dbReference>
<dbReference type="HOGENOM" id="CLU_2914555_0_0_3"/>
<evidence type="ECO:0000313" key="2">
    <source>
        <dbReference type="Proteomes" id="UP000003835"/>
    </source>
</evidence>
<sequence length="61" mass="6973">MIDEKFRAAMTDITTKPLNPDQQINHGCNLKWKPTDQTDYWLATTALVRRKIGGKPSLLCK</sequence>
<reference evidence="1 2" key="1">
    <citation type="submission" date="2008-07" db="EMBL/GenBank/DDBJ databases">
        <authorList>
            <person name="Tandeau de Marsac N."/>
            <person name="Ferriera S."/>
            <person name="Johnson J."/>
            <person name="Kravitz S."/>
            <person name="Beeson K."/>
            <person name="Sutton G."/>
            <person name="Rogers Y.-H."/>
            <person name="Friedman R."/>
            <person name="Frazier M."/>
            <person name="Venter J.C."/>
        </authorList>
    </citation>
    <scope>NUCLEOTIDE SEQUENCE [LARGE SCALE GENOMIC DNA]</scope>
    <source>
        <strain evidence="1 2">PCC 7420</strain>
    </source>
</reference>
<proteinExistence type="predicted"/>
<evidence type="ECO:0000313" key="1">
    <source>
        <dbReference type="EMBL" id="EDX76328.1"/>
    </source>
</evidence>
<dbReference type="AlphaFoldDB" id="B4VP59"/>
<accession>B4VP59</accession>
<dbReference type="EMBL" id="DS989846">
    <property type="protein sequence ID" value="EDX76328.1"/>
    <property type="molecule type" value="Genomic_DNA"/>
</dbReference>
<name>B4VP59_9CYAN</name>